<organism evidence="1 2">
    <name type="scientific">Nesidiocoris tenuis</name>
    <dbReference type="NCBI Taxonomy" id="355587"/>
    <lineage>
        <taxon>Eukaryota</taxon>
        <taxon>Metazoa</taxon>
        <taxon>Ecdysozoa</taxon>
        <taxon>Arthropoda</taxon>
        <taxon>Hexapoda</taxon>
        <taxon>Insecta</taxon>
        <taxon>Pterygota</taxon>
        <taxon>Neoptera</taxon>
        <taxon>Paraneoptera</taxon>
        <taxon>Hemiptera</taxon>
        <taxon>Heteroptera</taxon>
        <taxon>Panheteroptera</taxon>
        <taxon>Cimicomorpha</taxon>
        <taxon>Miridae</taxon>
        <taxon>Dicyphina</taxon>
        <taxon>Nesidiocoris</taxon>
    </lineage>
</organism>
<reference evidence="1 2" key="1">
    <citation type="submission" date="2020-02" db="EMBL/GenBank/DDBJ databases">
        <authorList>
            <person name="Ferguson B K."/>
        </authorList>
    </citation>
    <scope>NUCLEOTIDE SEQUENCE [LARGE SCALE GENOMIC DNA]</scope>
</reference>
<accession>A0A6H5HFT3</accession>
<dbReference type="AlphaFoldDB" id="A0A6H5HFT3"/>
<name>A0A6H5HFT3_9HEMI</name>
<feature type="non-terminal residue" evidence="1">
    <location>
        <position position="1"/>
    </location>
</feature>
<sequence length="124" mass="13191">QHCWACPAKHRNNVGRKWPTAHAQLAFAGATKVSSNSGDIPAYYLPESAKYATVRRTAKCGTPSRTATSSSPNCSAGVRAATASACATGASAYRTSRRRRRGINTGHMALVAREGRTDVRTVRA</sequence>
<dbReference type="EMBL" id="CADCXU010028814">
    <property type="protein sequence ID" value="CAB0015238.1"/>
    <property type="molecule type" value="Genomic_DNA"/>
</dbReference>
<evidence type="ECO:0000313" key="1">
    <source>
        <dbReference type="EMBL" id="CAB0015238.1"/>
    </source>
</evidence>
<proteinExistence type="predicted"/>
<dbReference type="Proteomes" id="UP000479000">
    <property type="component" value="Unassembled WGS sequence"/>
</dbReference>
<evidence type="ECO:0000313" key="2">
    <source>
        <dbReference type="Proteomes" id="UP000479000"/>
    </source>
</evidence>
<gene>
    <name evidence="1" type="ORF">NTEN_LOCUS19588</name>
</gene>
<keyword evidence="2" id="KW-1185">Reference proteome</keyword>
<protein>
    <submittedName>
        <fullName evidence="1">Uncharacterized protein</fullName>
    </submittedName>
</protein>